<evidence type="ECO:0000256" key="1">
    <source>
        <dbReference type="SAM" id="SignalP"/>
    </source>
</evidence>
<protein>
    <submittedName>
        <fullName evidence="3">Uncharacterized protein LOC118270509</fullName>
    </submittedName>
</protein>
<name>A0A9R0EZL2_SPOFR</name>
<gene>
    <name evidence="3" type="primary">LOC118270509</name>
</gene>
<dbReference type="OrthoDB" id="7067360at2759"/>
<sequence length="100" mass="12222">MCGRVVGFLTIIVFLYDVEAKTKYRKEMPKYPQDTQFWATDFFVRGCKNFIERCPKAYKVQQICARSYDGNFMNFNNYCEMQYENCNTWRNWVVFKRERC</sequence>
<dbReference type="RefSeq" id="XP_050553850.1">
    <property type="nucleotide sequence ID" value="XM_050697893.1"/>
</dbReference>
<keyword evidence="1" id="KW-0732">Signal</keyword>
<evidence type="ECO:0000313" key="2">
    <source>
        <dbReference type="Proteomes" id="UP000829999"/>
    </source>
</evidence>
<organism evidence="2 3">
    <name type="scientific">Spodoptera frugiperda</name>
    <name type="common">Fall armyworm</name>
    <dbReference type="NCBI Taxonomy" id="7108"/>
    <lineage>
        <taxon>Eukaryota</taxon>
        <taxon>Metazoa</taxon>
        <taxon>Ecdysozoa</taxon>
        <taxon>Arthropoda</taxon>
        <taxon>Hexapoda</taxon>
        <taxon>Insecta</taxon>
        <taxon>Pterygota</taxon>
        <taxon>Neoptera</taxon>
        <taxon>Endopterygota</taxon>
        <taxon>Lepidoptera</taxon>
        <taxon>Glossata</taxon>
        <taxon>Ditrysia</taxon>
        <taxon>Noctuoidea</taxon>
        <taxon>Noctuidae</taxon>
        <taxon>Amphipyrinae</taxon>
        <taxon>Spodoptera</taxon>
    </lineage>
</organism>
<keyword evidence="2" id="KW-1185">Reference proteome</keyword>
<accession>A0A9R0EZL2</accession>
<dbReference type="GeneID" id="118270509"/>
<reference evidence="3" key="1">
    <citation type="submission" date="2025-08" db="UniProtKB">
        <authorList>
            <consortium name="RefSeq"/>
        </authorList>
    </citation>
    <scope>IDENTIFICATION</scope>
    <source>
        <tissue evidence="3">Whole larval tissue</tissue>
    </source>
</reference>
<evidence type="ECO:0000313" key="3">
    <source>
        <dbReference type="RefSeq" id="XP_050553850.1"/>
    </source>
</evidence>
<feature type="chain" id="PRO_5040319567" evidence="1">
    <location>
        <begin position="21"/>
        <end position="100"/>
    </location>
</feature>
<dbReference type="Gene3D" id="3.30.60.30">
    <property type="match status" value="1"/>
</dbReference>
<dbReference type="AlphaFoldDB" id="A0A9R0EZL2"/>
<dbReference type="Proteomes" id="UP000829999">
    <property type="component" value="Chromosome 13"/>
</dbReference>
<proteinExistence type="predicted"/>
<feature type="signal peptide" evidence="1">
    <location>
        <begin position="1"/>
        <end position="20"/>
    </location>
</feature>